<sequence>MSAMSDEGVGRVKERVRPLQLVEDKESSKIINLVGLVDIAVELVGQSWSDSDKAVELFFREKLVYLSDGYRAVTKQLPKQIQDGFVWTVTDLGLVAGAVMGKENRQLPFLVGFPRIRKGEAILDRNRENRERKGKTDGEGLRSARRTDRILSPTTLEFRGGLTDRLRCVGFWFEDTKQAYGLRRDWYQQYDRGTTMECDWNCTQGQI</sequence>
<evidence type="ECO:0000313" key="1">
    <source>
        <dbReference type="EMBL" id="KAF2541371.1"/>
    </source>
</evidence>
<organism evidence="1 2">
    <name type="scientific">Brassica cretica</name>
    <name type="common">Mustard</name>
    <dbReference type="NCBI Taxonomy" id="69181"/>
    <lineage>
        <taxon>Eukaryota</taxon>
        <taxon>Viridiplantae</taxon>
        <taxon>Streptophyta</taxon>
        <taxon>Embryophyta</taxon>
        <taxon>Tracheophyta</taxon>
        <taxon>Spermatophyta</taxon>
        <taxon>Magnoliopsida</taxon>
        <taxon>eudicotyledons</taxon>
        <taxon>Gunneridae</taxon>
        <taxon>Pentapetalae</taxon>
        <taxon>rosids</taxon>
        <taxon>malvids</taxon>
        <taxon>Brassicales</taxon>
        <taxon>Brassicaceae</taxon>
        <taxon>Brassiceae</taxon>
        <taxon>Brassica</taxon>
    </lineage>
</organism>
<protein>
    <submittedName>
        <fullName evidence="1">Uncharacterized protein</fullName>
    </submittedName>
</protein>
<reference evidence="1" key="1">
    <citation type="submission" date="2019-12" db="EMBL/GenBank/DDBJ databases">
        <title>Genome sequencing and annotation of Brassica cretica.</title>
        <authorList>
            <person name="Studholme D.J."/>
            <person name="Sarris P.F."/>
        </authorList>
    </citation>
    <scope>NUCLEOTIDE SEQUENCE</scope>
    <source>
        <strain evidence="1">PFS-001/15</strain>
        <tissue evidence="1">Leaf</tissue>
    </source>
</reference>
<comment type="caution">
    <text evidence="1">The sequence shown here is derived from an EMBL/GenBank/DDBJ whole genome shotgun (WGS) entry which is preliminary data.</text>
</comment>
<accession>A0A8S9G6Y4</accession>
<evidence type="ECO:0000313" key="2">
    <source>
        <dbReference type="Proteomes" id="UP000712281"/>
    </source>
</evidence>
<dbReference type="AlphaFoldDB" id="A0A8S9G6Y4"/>
<dbReference type="EMBL" id="QGKW02002005">
    <property type="protein sequence ID" value="KAF2541371.1"/>
    <property type="molecule type" value="Genomic_DNA"/>
</dbReference>
<dbReference type="Proteomes" id="UP000712281">
    <property type="component" value="Unassembled WGS sequence"/>
</dbReference>
<proteinExistence type="predicted"/>
<name>A0A8S9G6Y4_BRACR</name>
<gene>
    <name evidence="1" type="ORF">F2Q68_00030335</name>
</gene>